<organism evidence="2 3">
    <name type="scientific">Liparis tanakae</name>
    <name type="common">Tanaka's snailfish</name>
    <dbReference type="NCBI Taxonomy" id="230148"/>
    <lineage>
        <taxon>Eukaryota</taxon>
        <taxon>Metazoa</taxon>
        <taxon>Chordata</taxon>
        <taxon>Craniata</taxon>
        <taxon>Vertebrata</taxon>
        <taxon>Euteleostomi</taxon>
        <taxon>Actinopterygii</taxon>
        <taxon>Neopterygii</taxon>
        <taxon>Teleostei</taxon>
        <taxon>Neoteleostei</taxon>
        <taxon>Acanthomorphata</taxon>
        <taxon>Eupercaria</taxon>
        <taxon>Perciformes</taxon>
        <taxon>Cottioidei</taxon>
        <taxon>Cottales</taxon>
        <taxon>Liparidae</taxon>
        <taxon>Liparis</taxon>
    </lineage>
</organism>
<gene>
    <name evidence="2" type="ORF">EYF80_029163</name>
</gene>
<dbReference type="AlphaFoldDB" id="A0A4Z2H6P9"/>
<accession>A0A4Z2H6P9</accession>
<dbReference type="Proteomes" id="UP000314294">
    <property type="component" value="Unassembled WGS sequence"/>
</dbReference>
<feature type="region of interest" description="Disordered" evidence="1">
    <location>
        <begin position="266"/>
        <end position="309"/>
    </location>
</feature>
<feature type="region of interest" description="Disordered" evidence="1">
    <location>
        <begin position="406"/>
        <end position="447"/>
    </location>
</feature>
<keyword evidence="3" id="KW-1185">Reference proteome</keyword>
<proteinExistence type="predicted"/>
<protein>
    <submittedName>
        <fullName evidence="2">Uncharacterized protein</fullName>
    </submittedName>
</protein>
<reference evidence="2 3" key="1">
    <citation type="submission" date="2019-03" db="EMBL/GenBank/DDBJ databases">
        <title>First draft genome of Liparis tanakae, snailfish: a comprehensive survey of snailfish specific genes.</title>
        <authorList>
            <person name="Kim W."/>
            <person name="Song I."/>
            <person name="Jeong J.-H."/>
            <person name="Kim D."/>
            <person name="Kim S."/>
            <person name="Ryu S."/>
            <person name="Song J.Y."/>
            <person name="Lee S.K."/>
        </authorList>
    </citation>
    <scope>NUCLEOTIDE SEQUENCE [LARGE SCALE GENOMIC DNA]</scope>
    <source>
        <tissue evidence="2">Muscle</tissue>
    </source>
</reference>
<comment type="caution">
    <text evidence="2">The sequence shown here is derived from an EMBL/GenBank/DDBJ whole genome shotgun (WGS) entry which is preliminary data.</text>
</comment>
<evidence type="ECO:0000313" key="3">
    <source>
        <dbReference type="Proteomes" id="UP000314294"/>
    </source>
</evidence>
<name>A0A4Z2H6P9_9TELE</name>
<sequence>MKRRDAHLHYEQLGSQLGRLLRGQLGDTRLRGEDDNTAGTHNLCNIDTHHNTYLGGQDGDDGHGHPLHVLVLVGTSCRMRSLHRDSRQFFCSCRRREENNNNNNNNQFKTRQQRRLHLTGEFFLNEARRAKLGETGDVDNYDDAVDRSRFTSSLGKEHERSSPRDSWCRQVRRTQVRSHCRREATCWWLGNVRMASSSSWVTVLSSRTGIPAARSCFVRLKTQALAASCTLSASPVTCGRERILAVADRRQRWAAITPPWTLTFRVPSPERKSENPASVARSPTKVIPGLSSTNALTAASGHEGGEDPRLAEQLTGHVGGELLVVADVQVLKNNKSIQLAYDGQHLRAAHLQPLELVQRERAQPLLQAEQRAQVGHRGVGQVQALQPRQRAHVRQPGVVEVHVGQGERAEAPQGAEAMADRLLQGGHGEAREDQSLEGLLRKRKREL</sequence>
<dbReference type="EMBL" id="SRLO01000331">
    <property type="protein sequence ID" value="TNN60562.1"/>
    <property type="molecule type" value="Genomic_DNA"/>
</dbReference>
<evidence type="ECO:0000313" key="2">
    <source>
        <dbReference type="EMBL" id="TNN60562.1"/>
    </source>
</evidence>
<evidence type="ECO:0000256" key="1">
    <source>
        <dbReference type="SAM" id="MobiDB-lite"/>
    </source>
</evidence>